<evidence type="ECO:0000256" key="4">
    <source>
        <dbReference type="ARBA" id="ARBA00023186"/>
    </source>
</evidence>
<dbReference type="GO" id="GO:0005524">
    <property type="term" value="F:ATP binding"/>
    <property type="evidence" value="ECO:0007669"/>
    <property type="project" value="UniProtKB-KW"/>
</dbReference>
<dbReference type="RefSeq" id="WP_163681834.1">
    <property type="nucleotide sequence ID" value="NZ_JAAIYP010000042.1"/>
</dbReference>
<dbReference type="FunFam" id="3.30.420.40:FF:000071">
    <property type="entry name" value="Molecular chaperone DnaK"/>
    <property type="match status" value="1"/>
</dbReference>
<dbReference type="InterPro" id="IPR018181">
    <property type="entry name" value="Heat_shock_70_CS"/>
</dbReference>
<dbReference type="InterPro" id="IPR029047">
    <property type="entry name" value="HSP70_peptide-bd_sf"/>
</dbReference>
<comment type="similarity">
    <text evidence="1 5">Belongs to the heat shock protein 70 family.</text>
</comment>
<comment type="caution">
    <text evidence="6">The sequence shown here is derived from an EMBL/GenBank/DDBJ whole genome shotgun (WGS) entry which is preliminary data.</text>
</comment>
<name>A0A7C9UYJ5_9PROT</name>
<keyword evidence="4" id="KW-0143">Chaperone</keyword>
<organism evidence="6 7">
    <name type="scientific">Magnetospirillum aberrantis SpK</name>
    <dbReference type="NCBI Taxonomy" id="908842"/>
    <lineage>
        <taxon>Bacteria</taxon>
        <taxon>Pseudomonadati</taxon>
        <taxon>Pseudomonadota</taxon>
        <taxon>Alphaproteobacteria</taxon>
        <taxon>Rhodospirillales</taxon>
        <taxon>Rhodospirillaceae</taxon>
        <taxon>Magnetospirillum</taxon>
    </lineage>
</organism>
<evidence type="ECO:0000256" key="5">
    <source>
        <dbReference type="RuleBase" id="RU003322"/>
    </source>
</evidence>
<dbReference type="Pfam" id="PF00012">
    <property type="entry name" value="HSP70"/>
    <property type="match status" value="2"/>
</dbReference>
<dbReference type="AlphaFoldDB" id="A0A7C9UYJ5"/>
<evidence type="ECO:0000256" key="3">
    <source>
        <dbReference type="ARBA" id="ARBA00022840"/>
    </source>
</evidence>
<dbReference type="Proteomes" id="UP000480684">
    <property type="component" value="Unassembled WGS sequence"/>
</dbReference>
<dbReference type="SUPFAM" id="SSF53067">
    <property type="entry name" value="Actin-like ATPase domain"/>
    <property type="match status" value="2"/>
</dbReference>
<dbReference type="InterPro" id="IPR043129">
    <property type="entry name" value="ATPase_NBD"/>
</dbReference>
<dbReference type="PANTHER" id="PTHR19375">
    <property type="entry name" value="HEAT SHOCK PROTEIN 70KDA"/>
    <property type="match status" value="1"/>
</dbReference>
<dbReference type="GO" id="GO:0140662">
    <property type="term" value="F:ATP-dependent protein folding chaperone"/>
    <property type="evidence" value="ECO:0007669"/>
    <property type="project" value="InterPro"/>
</dbReference>
<dbReference type="EMBL" id="JAAIYP010000042">
    <property type="protein sequence ID" value="NFV81612.1"/>
    <property type="molecule type" value="Genomic_DNA"/>
</dbReference>
<dbReference type="SUPFAM" id="SSF100920">
    <property type="entry name" value="Heat shock protein 70kD (HSP70), peptide-binding domain"/>
    <property type="match status" value="1"/>
</dbReference>
<keyword evidence="2 5" id="KW-0547">Nucleotide-binding</keyword>
<dbReference type="PROSITE" id="PS01036">
    <property type="entry name" value="HSP70_3"/>
    <property type="match status" value="1"/>
</dbReference>
<protein>
    <submittedName>
        <fullName evidence="6">Molecular chaperone HscC</fullName>
    </submittedName>
</protein>
<dbReference type="PRINTS" id="PR00301">
    <property type="entry name" value="HEATSHOCK70"/>
</dbReference>
<evidence type="ECO:0000313" key="6">
    <source>
        <dbReference type="EMBL" id="NFV81612.1"/>
    </source>
</evidence>
<evidence type="ECO:0000313" key="7">
    <source>
        <dbReference type="Proteomes" id="UP000480684"/>
    </source>
</evidence>
<accession>A0A7C9UYJ5</accession>
<gene>
    <name evidence="6" type="ORF">G4223_15995</name>
</gene>
<evidence type="ECO:0000256" key="1">
    <source>
        <dbReference type="ARBA" id="ARBA00007381"/>
    </source>
</evidence>
<dbReference type="PROSITE" id="PS00329">
    <property type="entry name" value="HSP70_2"/>
    <property type="match status" value="1"/>
</dbReference>
<dbReference type="Gene3D" id="2.60.34.10">
    <property type="entry name" value="Substrate Binding Domain Of DNAk, Chain A, domain 1"/>
    <property type="match status" value="1"/>
</dbReference>
<keyword evidence="3 5" id="KW-0067">ATP-binding</keyword>
<evidence type="ECO:0000256" key="2">
    <source>
        <dbReference type="ARBA" id="ARBA00022741"/>
    </source>
</evidence>
<dbReference type="Gene3D" id="3.30.420.40">
    <property type="match status" value="2"/>
</dbReference>
<dbReference type="Gene3D" id="3.90.640.10">
    <property type="entry name" value="Actin, Chain A, domain 4"/>
    <property type="match status" value="1"/>
</dbReference>
<dbReference type="PROSITE" id="PS00297">
    <property type="entry name" value="HSP70_1"/>
    <property type="match status" value="1"/>
</dbReference>
<sequence>MIIGIDLGTTHSLAGVMTEQGPALVPNALGEVLTPSVVGLGDDGSLLVGAAAHERLHSHPHLTAATFKRHMGSDRELTLGERRFRPEELSALVIKSLIHDVEAHTGATVTEAVISVPAYFSDAQRKATRNAATLAGIRVERLINEPTAAALAYGLDQRDAESRFLVVDLGGGTFDVSVLELFDGVVEVHATAGDNFLGGEDFVDLMAGMALADLGLADGKLSPGDRAILRHRLETLKKRLSRESEAEVDLPLHGTTHRWRLSQDRLFEAARPLVERMRAPIERAMRDARLTPAQVDEVVIVGGASRMPMVARMVSTLLGRLPLRHLNPDEAIGLGATVMAGLKSRHATLEETVITDVCPYTLGIEVAHEGTEGLLHGNFQPLIERNTTIPASRERTFTPLRAHQRELELRVFQGESPRVANNILLGALKLELPPFDHPQQMPVVVRFTYDVNGLLEVEATLPAIRRGKRLVIEQNPGLLSPAEIEARLKALSALKLHPREQQANLALISRAERLYEEFLGDTRQDIMTALLSFRTILESQDEERIRHARQQFSQWLAGFGGTVEP</sequence>
<dbReference type="InterPro" id="IPR013126">
    <property type="entry name" value="Hsp_70_fam"/>
</dbReference>
<reference evidence="6 7" key="1">
    <citation type="submission" date="2020-02" db="EMBL/GenBank/DDBJ databases">
        <authorList>
            <person name="Dziuba M."/>
            <person name="Kuznetsov B."/>
            <person name="Mardanov A."/>
            <person name="Ravin N."/>
            <person name="Grouzdev D."/>
        </authorList>
    </citation>
    <scope>NUCLEOTIDE SEQUENCE [LARGE SCALE GENOMIC DNA]</scope>
    <source>
        <strain evidence="6 7">SpK</strain>
    </source>
</reference>
<keyword evidence="7" id="KW-1185">Reference proteome</keyword>
<proteinExistence type="inferred from homology"/>